<evidence type="ECO:0000256" key="1">
    <source>
        <dbReference type="ARBA" id="ARBA00004115"/>
    </source>
</evidence>
<evidence type="ECO:0000259" key="12">
    <source>
        <dbReference type="Pfam" id="PF20520"/>
    </source>
</evidence>
<proteinExistence type="inferred from homology"/>
<dbReference type="GeneID" id="66117281"/>
<dbReference type="GO" id="GO:0005789">
    <property type="term" value="C:endoplasmic reticulum membrane"/>
    <property type="evidence" value="ECO:0007669"/>
    <property type="project" value="UniProtKB-SubCell"/>
</dbReference>
<dbReference type="GO" id="GO:0071555">
    <property type="term" value="P:cell wall organization"/>
    <property type="evidence" value="ECO:0007669"/>
    <property type="project" value="UniProtKB-KW"/>
</dbReference>
<evidence type="ECO:0000256" key="5">
    <source>
        <dbReference type="ARBA" id="ARBA00022729"/>
    </source>
</evidence>
<dbReference type="OrthoDB" id="9985059at2759"/>
<feature type="chain" id="PRO_5040339746" description="Protein BIG1" evidence="11">
    <location>
        <begin position="22"/>
        <end position="245"/>
    </location>
</feature>
<dbReference type="Proteomes" id="UP000790833">
    <property type="component" value="Unassembled WGS sequence"/>
</dbReference>
<keyword evidence="8 10" id="KW-0472">Membrane</keyword>
<comment type="similarity">
    <text evidence="2">Belongs to the BIG1 family.</text>
</comment>
<evidence type="ECO:0000256" key="4">
    <source>
        <dbReference type="ARBA" id="ARBA00022692"/>
    </source>
</evidence>
<dbReference type="EMBL" id="JAHMUF010000004">
    <property type="protein sequence ID" value="KAG7195378.1"/>
    <property type="molecule type" value="Genomic_DNA"/>
</dbReference>
<sequence length="245" mass="27461">MKFGFLSLVLASTALLRKVSGTEVVGGVYFSNDVPLGDALNIEAKDYFNSLLKYTKEFCQNPGNKITYVVAENLVLDNSNSQPGATYPWVSYTNVEDAETVPIADNCDNVSVQVFGDVSLAKFIENSQSQFSEHNFVVVQQKPQFTITSEIDEAEVQEEQLVVGEFYWQSDISNDGNFKRTPSNSTTRGESVFTHYQFFTPGIISSLVLSSFLIFILYVAISWMASIEVTYLAFDKQIDYEKKTE</sequence>
<evidence type="ECO:0000256" key="7">
    <source>
        <dbReference type="ARBA" id="ARBA00022989"/>
    </source>
</evidence>
<evidence type="ECO:0000256" key="10">
    <source>
        <dbReference type="SAM" id="Phobius"/>
    </source>
</evidence>
<dbReference type="InterPro" id="IPR046756">
    <property type="entry name" value="VAS1/VOA1_TM"/>
</dbReference>
<evidence type="ECO:0000256" key="9">
    <source>
        <dbReference type="ARBA" id="ARBA00023316"/>
    </source>
</evidence>
<protein>
    <recommendedName>
        <fullName evidence="3">Protein BIG1</fullName>
    </recommendedName>
</protein>
<evidence type="ECO:0000313" key="13">
    <source>
        <dbReference type="EMBL" id="KAG7195378.1"/>
    </source>
</evidence>
<dbReference type="RefSeq" id="XP_043050925.1">
    <property type="nucleotide sequence ID" value="XM_043194601.1"/>
</dbReference>
<keyword evidence="6" id="KW-0256">Endoplasmic reticulum</keyword>
<evidence type="ECO:0000256" key="2">
    <source>
        <dbReference type="ARBA" id="ARBA00008203"/>
    </source>
</evidence>
<gene>
    <name evidence="13" type="ORF">KQ657_003907</name>
</gene>
<evidence type="ECO:0000256" key="8">
    <source>
        <dbReference type="ARBA" id="ARBA00023136"/>
    </source>
</evidence>
<keyword evidence="9" id="KW-0961">Cell wall biogenesis/degradation</keyword>
<organism evidence="13 14">
    <name type="scientific">Scheffersomyces spartinae</name>
    <dbReference type="NCBI Taxonomy" id="45513"/>
    <lineage>
        <taxon>Eukaryota</taxon>
        <taxon>Fungi</taxon>
        <taxon>Dikarya</taxon>
        <taxon>Ascomycota</taxon>
        <taxon>Saccharomycotina</taxon>
        <taxon>Pichiomycetes</taxon>
        <taxon>Debaryomycetaceae</taxon>
        <taxon>Scheffersomyces</taxon>
    </lineage>
</organism>
<evidence type="ECO:0000256" key="11">
    <source>
        <dbReference type="SAM" id="SignalP"/>
    </source>
</evidence>
<feature type="signal peptide" evidence="11">
    <location>
        <begin position="1"/>
        <end position="21"/>
    </location>
</feature>
<dbReference type="InterPro" id="IPR037654">
    <property type="entry name" value="Big1"/>
</dbReference>
<dbReference type="PANTHER" id="PTHR28285">
    <property type="entry name" value="PROTEIN BIG1"/>
    <property type="match status" value="1"/>
</dbReference>
<comment type="caution">
    <text evidence="13">The sequence shown here is derived from an EMBL/GenBank/DDBJ whole genome shotgun (WGS) entry which is preliminary data.</text>
</comment>
<accession>A0A9P7VCN4</accession>
<keyword evidence="4 10" id="KW-0812">Transmembrane</keyword>
<comment type="subcellular location">
    <subcellularLocation>
        <location evidence="1">Endoplasmic reticulum membrane</location>
        <topology evidence="1">Single-pass type I membrane protein</topology>
    </subcellularLocation>
</comment>
<dbReference type="GO" id="GO:0009272">
    <property type="term" value="P:fungal-type cell wall biogenesis"/>
    <property type="evidence" value="ECO:0007669"/>
    <property type="project" value="TreeGrafter"/>
</dbReference>
<evidence type="ECO:0000256" key="3">
    <source>
        <dbReference type="ARBA" id="ARBA00022089"/>
    </source>
</evidence>
<reference evidence="13" key="1">
    <citation type="submission" date="2021-03" db="EMBL/GenBank/DDBJ databases">
        <authorList>
            <person name="Palmer J.M."/>
        </authorList>
    </citation>
    <scope>NUCLEOTIDE SEQUENCE</scope>
    <source>
        <strain evidence="13">ARV_011</strain>
    </source>
</reference>
<keyword evidence="5 11" id="KW-0732">Signal</keyword>
<evidence type="ECO:0000313" key="14">
    <source>
        <dbReference type="Proteomes" id="UP000790833"/>
    </source>
</evidence>
<dbReference type="Pfam" id="PF20520">
    <property type="entry name" value="Ac45-VOA1_TM"/>
    <property type="match status" value="1"/>
</dbReference>
<name>A0A9P7VCN4_9ASCO</name>
<evidence type="ECO:0000256" key="6">
    <source>
        <dbReference type="ARBA" id="ARBA00022824"/>
    </source>
</evidence>
<keyword evidence="14" id="KW-1185">Reference proteome</keyword>
<dbReference type="AlphaFoldDB" id="A0A9P7VCN4"/>
<keyword evidence="7 10" id="KW-1133">Transmembrane helix</keyword>
<feature type="domain" description="V-type proton ATPase subunit S1/VOA1 transmembrane" evidence="12">
    <location>
        <begin position="197"/>
        <end position="236"/>
    </location>
</feature>
<feature type="transmembrane region" description="Helical" evidence="10">
    <location>
        <begin position="207"/>
        <end position="234"/>
    </location>
</feature>
<dbReference type="PANTHER" id="PTHR28285:SF1">
    <property type="entry name" value="PROTEIN BIG1"/>
    <property type="match status" value="1"/>
</dbReference>
<dbReference type="GO" id="GO:0006078">
    <property type="term" value="P:(1-&gt;6)-beta-D-glucan biosynthetic process"/>
    <property type="evidence" value="ECO:0007669"/>
    <property type="project" value="TreeGrafter"/>
</dbReference>